<sequence>MLQIANFFGMMQGTEEKNRRTRVAGGFFFCRKTCGNKAAWKS</sequence>
<evidence type="ECO:0000313" key="2">
    <source>
        <dbReference type="Proteomes" id="UP000185604"/>
    </source>
</evidence>
<name>A0A7Z0WTF8_9BACI</name>
<accession>A0A7Z0WTF8</accession>
<evidence type="ECO:0000313" key="1">
    <source>
        <dbReference type="EMBL" id="OLF87446.1"/>
    </source>
</evidence>
<protein>
    <submittedName>
        <fullName evidence="1">Uncharacterized protein</fullName>
    </submittedName>
</protein>
<dbReference type="Proteomes" id="UP000185604">
    <property type="component" value="Unassembled WGS sequence"/>
</dbReference>
<comment type="caution">
    <text evidence="1">The sequence shown here is derived from an EMBL/GenBank/DDBJ whole genome shotgun (WGS) entry which is preliminary data.</text>
</comment>
<dbReference type="EMBL" id="LKPO01000026">
    <property type="protein sequence ID" value="OLF87446.1"/>
    <property type="molecule type" value="Genomic_DNA"/>
</dbReference>
<dbReference type="AlphaFoldDB" id="A0A7Z0WTF8"/>
<proteinExistence type="predicted"/>
<reference evidence="1 2" key="1">
    <citation type="journal article" date="2016" name="Front. Microbiol.">
        <title>High-Level Heat Resistance of Spores of Bacillus amyloliquefaciens and Bacillus licheniformis Results from the Presence of a spoVA Operon in a Tn1546 Transposon.</title>
        <authorList>
            <person name="Berendsen E.M."/>
            <person name="Koning R.A."/>
            <person name="Boekhorst J."/>
            <person name="de Jong A."/>
            <person name="Kuipers O.P."/>
            <person name="Wells-Bennik M.H."/>
        </authorList>
    </citation>
    <scope>NUCLEOTIDE SEQUENCE [LARGE SCALE GENOMIC DNA]</scope>
    <source>
        <strain evidence="1 2">B4121</strain>
    </source>
</reference>
<gene>
    <name evidence="1" type="ORF">B4121_3898</name>
</gene>
<organism evidence="1 2">
    <name type="scientific">Bacillus paralicheniformis</name>
    <dbReference type="NCBI Taxonomy" id="1648923"/>
    <lineage>
        <taxon>Bacteria</taxon>
        <taxon>Bacillati</taxon>
        <taxon>Bacillota</taxon>
        <taxon>Bacilli</taxon>
        <taxon>Bacillales</taxon>
        <taxon>Bacillaceae</taxon>
        <taxon>Bacillus</taxon>
    </lineage>
</organism>